<dbReference type="PANTHER" id="PTHR41523">
    <property type="entry name" value="TWO-COMPONENT SYSTEM SENSOR PROTEIN"/>
    <property type="match status" value="1"/>
</dbReference>
<comment type="caution">
    <text evidence="9">The sequence shown here is derived from an EMBL/GenBank/DDBJ whole genome shotgun (WGS) entry which is preliminary data.</text>
</comment>
<evidence type="ECO:0000256" key="4">
    <source>
        <dbReference type="ARBA" id="ARBA00022679"/>
    </source>
</evidence>
<dbReference type="Proteomes" id="UP001524642">
    <property type="component" value="Unassembled WGS sequence"/>
</dbReference>
<keyword evidence="3" id="KW-0597">Phosphoprotein</keyword>
<accession>A0ABT1XDE2</accession>
<evidence type="ECO:0000256" key="2">
    <source>
        <dbReference type="ARBA" id="ARBA00012438"/>
    </source>
</evidence>
<evidence type="ECO:0000256" key="7">
    <source>
        <dbReference type="ARBA" id="ARBA00022840"/>
    </source>
</evidence>
<keyword evidence="10" id="KW-1185">Reference proteome</keyword>
<dbReference type="EC" id="2.7.13.3" evidence="2"/>
<sequence length="315" mass="33328">MAEPDLSGSVGALSAAVLGAALDMAGLAVIITEAALDPPGPTIRYVNAHTEAVTGYAAAELIGRSPRLLQGPETSRAELDRLRRCLETERHFIGATINYRKGGERYLNEWVVTAITGPGGEVTHWLSIQRDVTAEGRNHPRAEELRQRTESILSTLRSIAGRSAAPPEESRALDDRVAALGRAQAGGEAGLETLLRAELGPWPAQAVLDGPPVTLRPGLAGPLALALHELAAHAARRGALAVPGGRLAVRWRKEGGRLVIDWQEGGVPEPDASGLRSGYARQVLDEALAFALGGEAQVQMRADGLACRIAVPFER</sequence>
<evidence type="ECO:0000256" key="6">
    <source>
        <dbReference type="ARBA" id="ARBA00022777"/>
    </source>
</evidence>
<keyword evidence="4" id="KW-0808">Transferase</keyword>
<evidence type="ECO:0000313" key="10">
    <source>
        <dbReference type="Proteomes" id="UP001524642"/>
    </source>
</evidence>
<evidence type="ECO:0000256" key="5">
    <source>
        <dbReference type="ARBA" id="ARBA00022741"/>
    </source>
</evidence>
<dbReference type="SMART" id="SM00911">
    <property type="entry name" value="HWE_HK"/>
    <property type="match status" value="1"/>
</dbReference>
<dbReference type="Pfam" id="PF13426">
    <property type="entry name" value="PAS_9"/>
    <property type="match status" value="1"/>
</dbReference>
<dbReference type="EMBL" id="JANJOU010000041">
    <property type="protein sequence ID" value="MCR0985771.1"/>
    <property type="molecule type" value="Genomic_DNA"/>
</dbReference>
<evidence type="ECO:0000313" key="9">
    <source>
        <dbReference type="EMBL" id="MCR0985771.1"/>
    </source>
</evidence>
<dbReference type="CDD" id="cd00130">
    <property type="entry name" value="PAS"/>
    <property type="match status" value="1"/>
</dbReference>
<comment type="catalytic activity">
    <reaction evidence="1">
        <text>ATP + protein L-histidine = ADP + protein N-phospho-L-histidine.</text>
        <dbReference type="EC" id="2.7.13.3"/>
    </reaction>
</comment>
<dbReference type="InterPro" id="IPR011102">
    <property type="entry name" value="Sig_transdc_His_kinase_HWE"/>
</dbReference>
<reference evidence="9 10" key="1">
    <citation type="submission" date="2022-06" db="EMBL/GenBank/DDBJ databases">
        <title>Roseomonas CN29.</title>
        <authorList>
            <person name="Cheng Y."/>
            <person name="He X."/>
        </authorList>
    </citation>
    <scope>NUCLEOTIDE SEQUENCE [LARGE SCALE GENOMIC DNA]</scope>
    <source>
        <strain evidence="9 10">CN29</strain>
    </source>
</reference>
<proteinExistence type="predicted"/>
<dbReference type="NCBIfam" id="TIGR00229">
    <property type="entry name" value="sensory_box"/>
    <property type="match status" value="1"/>
</dbReference>
<dbReference type="InterPro" id="IPR001610">
    <property type="entry name" value="PAC"/>
</dbReference>
<keyword evidence="7" id="KW-0067">ATP-binding</keyword>
<keyword evidence="5" id="KW-0547">Nucleotide-binding</keyword>
<dbReference type="Gene3D" id="3.30.450.20">
    <property type="entry name" value="PAS domain"/>
    <property type="match status" value="1"/>
</dbReference>
<dbReference type="PANTHER" id="PTHR41523:SF7">
    <property type="entry name" value="HISTIDINE KINASE"/>
    <property type="match status" value="1"/>
</dbReference>
<dbReference type="RefSeq" id="WP_257719415.1">
    <property type="nucleotide sequence ID" value="NZ_JANJOU010000041.1"/>
</dbReference>
<dbReference type="InterPro" id="IPR000014">
    <property type="entry name" value="PAS"/>
</dbReference>
<feature type="domain" description="PAS" evidence="8">
    <location>
        <begin position="35"/>
        <end position="89"/>
    </location>
</feature>
<dbReference type="InterPro" id="IPR035965">
    <property type="entry name" value="PAS-like_dom_sf"/>
</dbReference>
<dbReference type="PROSITE" id="PS50112">
    <property type="entry name" value="PAS"/>
    <property type="match status" value="1"/>
</dbReference>
<dbReference type="SUPFAM" id="SSF55785">
    <property type="entry name" value="PYP-like sensor domain (PAS domain)"/>
    <property type="match status" value="1"/>
</dbReference>
<evidence type="ECO:0000259" key="8">
    <source>
        <dbReference type="PROSITE" id="PS50112"/>
    </source>
</evidence>
<evidence type="ECO:0000256" key="3">
    <source>
        <dbReference type="ARBA" id="ARBA00022553"/>
    </source>
</evidence>
<keyword evidence="6" id="KW-0418">Kinase</keyword>
<protein>
    <recommendedName>
        <fullName evidence="2">histidine kinase</fullName>
        <ecNumber evidence="2">2.7.13.3</ecNumber>
    </recommendedName>
</protein>
<dbReference type="SMART" id="SM00086">
    <property type="entry name" value="PAC"/>
    <property type="match status" value="1"/>
</dbReference>
<evidence type="ECO:0000256" key="1">
    <source>
        <dbReference type="ARBA" id="ARBA00000085"/>
    </source>
</evidence>
<gene>
    <name evidence="9" type="ORF">NRP21_27330</name>
</gene>
<name>A0ABT1XDE2_9PROT</name>
<organism evidence="9 10">
    <name type="scientific">Roseomonas populi</name>
    <dbReference type="NCBI Taxonomy" id="3121582"/>
    <lineage>
        <taxon>Bacteria</taxon>
        <taxon>Pseudomonadati</taxon>
        <taxon>Pseudomonadota</taxon>
        <taxon>Alphaproteobacteria</taxon>
        <taxon>Acetobacterales</taxon>
        <taxon>Roseomonadaceae</taxon>
        <taxon>Roseomonas</taxon>
    </lineage>
</organism>